<dbReference type="PANTHER" id="PTHR43331:SF1">
    <property type="entry name" value="HOMOSERINE DEHYDROGENASE"/>
    <property type="match status" value="1"/>
</dbReference>
<dbReference type="UniPathway" id="UPA00051">
    <property type="reaction ID" value="UER00465"/>
</dbReference>
<dbReference type="GO" id="GO:0050661">
    <property type="term" value="F:NADP binding"/>
    <property type="evidence" value="ECO:0007669"/>
    <property type="project" value="InterPro"/>
</dbReference>
<evidence type="ECO:0000259" key="16">
    <source>
        <dbReference type="Pfam" id="PF00742"/>
    </source>
</evidence>
<dbReference type="RefSeq" id="WP_092599750.1">
    <property type="nucleotide sequence ID" value="NZ_FNFI01000014.1"/>
</dbReference>
<dbReference type="SUPFAM" id="SSF51735">
    <property type="entry name" value="NAD(P)-binding Rossmann-fold domains"/>
    <property type="match status" value="1"/>
</dbReference>
<accession>A0A1G9E0R3</accession>
<evidence type="ECO:0000256" key="13">
    <source>
        <dbReference type="PIRSR" id="PIRSR000098-2"/>
    </source>
</evidence>
<evidence type="ECO:0000256" key="2">
    <source>
        <dbReference type="ARBA" id="ARBA00005062"/>
    </source>
</evidence>
<proteinExistence type="inferred from homology"/>
<feature type="domain" description="Homoserine dehydrogenase catalytic" evidence="16">
    <location>
        <begin position="135"/>
        <end position="313"/>
    </location>
</feature>
<dbReference type="GO" id="GO:0004412">
    <property type="term" value="F:homoserine dehydrogenase activity"/>
    <property type="evidence" value="ECO:0007669"/>
    <property type="project" value="UniProtKB-EC"/>
</dbReference>
<feature type="binding site" evidence="13">
    <location>
        <position position="103"/>
    </location>
    <ligand>
        <name>NADPH</name>
        <dbReference type="ChEBI" id="CHEBI:57783"/>
    </ligand>
</feature>
<evidence type="ECO:0000256" key="5">
    <source>
        <dbReference type="ARBA" id="ARBA00013376"/>
    </source>
</evidence>
<dbReference type="Pfam" id="PF03447">
    <property type="entry name" value="NAD_binding_3"/>
    <property type="match status" value="1"/>
</dbReference>
<evidence type="ECO:0000256" key="3">
    <source>
        <dbReference type="ARBA" id="ARBA00006753"/>
    </source>
</evidence>
<dbReference type="SUPFAM" id="SSF55347">
    <property type="entry name" value="Glyceraldehyde-3-phosphate dehydrogenase-like, C-terminal domain"/>
    <property type="match status" value="1"/>
</dbReference>
<organism evidence="18 19">
    <name type="scientific">Jeotgalicoccus aerolatus</name>
    <dbReference type="NCBI Taxonomy" id="709510"/>
    <lineage>
        <taxon>Bacteria</taxon>
        <taxon>Bacillati</taxon>
        <taxon>Bacillota</taxon>
        <taxon>Bacilli</taxon>
        <taxon>Bacillales</taxon>
        <taxon>Staphylococcaceae</taxon>
        <taxon>Jeotgalicoccus</taxon>
    </lineage>
</organism>
<keyword evidence="7 14" id="KW-0791">Threonine biosynthesis</keyword>
<evidence type="ECO:0000256" key="11">
    <source>
        <dbReference type="ARBA" id="ARBA00048841"/>
    </source>
</evidence>
<keyword evidence="6 14" id="KW-0028">Amino-acid biosynthesis</keyword>
<sequence>MNKKIALLGLGTVGTGVINLLRENEDLIHSSSGVNFTITHILVSNTEKTRNADVSGIRVTDDINEIQNADIDLAVEVMGGIDSTKDVIHSFLSRGIPVATANKDMLAIHIDELEGTAHKHQSHLYYEAAVAGGIPIIHTIKHSLNANKISKVMGILNGTTNYILSKMTFDGWTYQDALKEAQAIGYAEADPTADVEGIDAARKTLLLARLAFNKKFKLEDVDLTGISAVDIKDIKLAENAGLTLKLLGVAEEIENKYHLAVEPIFVSTKHQLANVHYEKNAVFVNGNMIKEAMFYGPGAGGYETASAVVSDMINSVTVKSECSVRPEEYGLKTEEKADSAYYIRFNAHLSETEAYLASEDIQFDIISTAETAVKTVKINEATLKNIKDALAVEAVYKINGAE</sequence>
<dbReference type="PROSITE" id="PS01042">
    <property type="entry name" value="HOMOSER_DHGENASE"/>
    <property type="match status" value="1"/>
</dbReference>
<dbReference type="InterPro" id="IPR005106">
    <property type="entry name" value="Asp/hSer_DH_NAD-bd"/>
</dbReference>
<dbReference type="Pfam" id="PF00742">
    <property type="entry name" value="Homoserine_dh"/>
    <property type="match status" value="1"/>
</dbReference>
<dbReference type="InterPro" id="IPR001342">
    <property type="entry name" value="HDH_cat"/>
</dbReference>
<evidence type="ECO:0000256" key="6">
    <source>
        <dbReference type="ARBA" id="ARBA00022605"/>
    </source>
</evidence>
<dbReference type="InterPro" id="IPR019811">
    <property type="entry name" value="HDH_CS"/>
</dbReference>
<dbReference type="InterPro" id="IPR016204">
    <property type="entry name" value="HDH"/>
</dbReference>
<reference evidence="19" key="1">
    <citation type="submission" date="2016-10" db="EMBL/GenBank/DDBJ databases">
        <authorList>
            <person name="Varghese N."/>
            <person name="Submissions S."/>
        </authorList>
    </citation>
    <scope>NUCLEOTIDE SEQUENCE [LARGE SCALE GENOMIC DNA]</scope>
    <source>
        <strain evidence="19">CGMCC 1.8911</strain>
    </source>
</reference>
<dbReference type="Gene3D" id="3.30.360.10">
    <property type="entry name" value="Dihydrodipicolinate Reductase, domain 2"/>
    <property type="match status" value="1"/>
</dbReference>
<dbReference type="Proteomes" id="UP000242700">
    <property type="component" value="Unassembled WGS sequence"/>
</dbReference>
<dbReference type="NCBIfam" id="NF004976">
    <property type="entry name" value="PRK06349.1"/>
    <property type="match status" value="1"/>
</dbReference>
<dbReference type="AlphaFoldDB" id="A0A1G9E0R3"/>
<gene>
    <name evidence="18" type="ORF">SAMN05216187_1149</name>
</gene>
<evidence type="ECO:0000259" key="17">
    <source>
        <dbReference type="Pfam" id="PF03447"/>
    </source>
</evidence>
<evidence type="ECO:0000256" key="8">
    <source>
        <dbReference type="ARBA" id="ARBA00023002"/>
    </source>
</evidence>
<feature type="domain" description="Aspartate/homoserine dehydrogenase NAD-binding" evidence="17">
    <location>
        <begin position="9"/>
        <end position="127"/>
    </location>
</feature>
<dbReference type="UniPathway" id="UPA00050">
    <property type="reaction ID" value="UER00063"/>
</dbReference>
<dbReference type="Gene3D" id="3.40.50.720">
    <property type="entry name" value="NAD(P)-binding Rossmann-like Domain"/>
    <property type="match status" value="1"/>
</dbReference>
<keyword evidence="13 14" id="KW-0521">NADP</keyword>
<keyword evidence="10 14" id="KW-0486">Methionine biosynthesis</keyword>
<feature type="active site" description="Proton donor" evidence="12">
    <location>
        <position position="203"/>
    </location>
</feature>
<dbReference type="STRING" id="586411.SAMN05216187_1149"/>
<comment type="similarity">
    <text evidence="3 15">Belongs to the homoserine dehydrogenase family.</text>
</comment>
<dbReference type="InterPro" id="IPR036291">
    <property type="entry name" value="NAD(P)-bd_dom_sf"/>
</dbReference>
<dbReference type="GO" id="GO:0009086">
    <property type="term" value="P:methionine biosynthetic process"/>
    <property type="evidence" value="ECO:0007669"/>
    <property type="project" value="UniProtKB-KW"/>
</dbReference>
<dbReference type="FunFam" id="3.30.360.10:FF:000005">
    <property type="entry name" value="Homoserine dehydrogenase"/>
    <property type="match status" value="1"/>
</dbReference>
<feature type="binding site" evidence="13">
    <location>
        <begin position="8"/>
        <end position="15"/>
    </location>
    <ligand>
        <name>NADP(+)</name>
        <dbReference type="ChEBI" id="CHEBI:58349"/>
    </ligand>
</feature>
<keyword evidence="8 14" id="KW-0560">Oxidoreductase</keyword>
<protein>
    <recommendedName>
        <fullName evidence="5 14">Homoserine dehydrogenase</fullName>
        <ecNumber evidence="4 14">1.1.1.3</ecNumber>
    </recommendedName>
</protein>
<dbReference type="EC" id="1.1.1.3" evidence="4 14"/>
<dbReference type="GO" id="GO:0009088">
    <property type="term" value="P:threonine biosynthetic process"/>
    <property type="evidence" value="ECO:0007669"/>
    <property type="project" value="UniProtKB-UniPathway"/>
</dbReference>
<evidence type="ECO:0000313" key="18">
    <source>
        <dbReference type="EMBL" id="SDK69693.1"/>
    </source>
</evidence>
<dbReference type="Gene3D" id="3.30.70.260">
    <property type="match status" value="1"/>
</dbReference>
<evidence type="ECO:0000256" key="7">
    <source>
        <dbReference type="ARBA" id="ARBA00022697"/>
    </source>
</evidence>
<name>A0A1G9E0R3_9STAP</name>
<dbReference type="OrthoDB" id="9808167at2"/>
<evidence type="ECO:0000313" key="19">
    <source>
        <dbReference type="Proteomes" id="UP000242700"/>
    </source>
</evidence>
<keyword evidence="9" id="KW-0915">Sodium</keyword>
<comment type="pathway">
    <text evidence="1 14">Amino-acid biosynthesis; L-threonine biosynthesis; L-threonine from L-aspartate: step 3/5.</text>
</comment>
<evidence type="ECO:0000256" key="10">
    <source>
        <dbReference type="ARBA" id="ARBA00023167"/>
    </source>
</evidence>
<evidence type="ECO:0000256" key="9">
    <source>
        <dbReference type="ARBA" id="ARBA00023053"/>
    </source>
</evidence>
<evidence type="ECO:0000256" key="12">
    <source>
        <dbReference type="PIRSR" id="PIRSR000098-1"/>
    </source>
</evidence>
<evidence type="ECO:0000256" key="4">
    <source>
        <dbReference type="ARBA" id="ARBA00013213"/>
    </source>
</evidence>
<dbReference type="PANTHER" id="PTHR43331">
    <property type="entry name" value="HOMOSERINE DEHYDROGENASE"/>
    <property type="match status" value="1"/>
</dbReference>
<feature type="binding site" evidence="13">
    <location>
        <position position="188"/>
    </location>
    <ligand>
        <name>L-homoserine</name>
        <dbReference type="ChEBI" id="CHEBI:57476"/>
    </ligand>
</feature>
<evidence type="ECO:0000256" key="14">
    <source>
        <dbReference type="RuleBase" id="RU000579"/>
    </source>
</evidence>
<dbReference type="PIRSF" id="PIRSF000098">
    <property type="entry name" value="Homoser_dehydrog"/>
    <property type="match status" value="1"/>
</dbReference>
<dbReference type="EMBL" id="FNFI01000014">
    <property type="protein sequence ID" value="SDK69693.1"/>
    <property type="molecule type" value="Genomic_DNA"/>
</dbReference>
<evidence type="ECO:0000256" key="1">
    <source>
        <dbReference type="ARBA" id="ARBA00005056"/>
    </source>
</evidence>
<evidence type="ECO:0000256" key="15">
    <source>
        <dbReference type="RuleBase" id="RU004171"/>
    </source>
</evidence>
<comment type="catalytic activity">
    <reaction evidence="11">
        <text>L-homoserine + NADP(+) = L-aspartate 4-semialdehyde + NADPH + H(+)</text>
        <dbReference type="Rhea" id="RHEA:15761"/>
        <dbReference type="ChEBI" id="CHEBI:15378"/>
        <dbReference type="ChEBI" id="CHEBI:57476"/>
        <dbReference type="ChEBI" id="CHEBI:57783"/>
        <dbReference type="ChEBI" id="CHEBI:58349"/>
        <dbReference type="ChEBI" id="CHEBI:537519"/>
        <dbReference type="EC" id="1.1.1.3"/>
    </reaction>
    <physiologicalReaction direction="right-to-left" evidence="11">
        <dbReference type="Rhea" id="RHEA:15763"/>
    </physiologicalReaction>
</comment>
<comment type="pathway">
    <text evidence="2 14">Amino-acid biosynthesis; L-methionine biosynthesis via de novo pathway; L-homoserine from L-aspartate: step 3/3.</text>
</comment>